<dbReference type="InterPro" id="IPR017900">
    <property type="entry name" value="4Fe4S_Fe_S_CS"/>
</dbReference>
<dbReference type="Gene3D" id="3.30.70.20">
    <property type="match status" value="2"/>
</dbReference>
<keyword evidence="1" id="KW-0004">4Fe-4S</keyword>
<dbReference type="Proteomes" id="UP000612329">
    <property type="component" value="Unassembled WGS sequence"/>
</dbReference>
<comment type="caution">
    <text evidence="6">The sequence shown here is derived from an EMBL/GenBank/DDBJ whole genome shotgun (WGS) entry which is preliminary data.</text>
</comment>
<dbReference type="GO" id="GO:0051539">
    <property type="term" value="F:4 iron, 4 sulfur cluster binding"/>
    <property type="evidence" value="ECO:0007669"/>
    <property type="project" value="UniProtKB-KW"/>
</dbReference>
<dbReference type="RefSeq" id="WP_188651805.1">
    <property type="nucleotide sequence ID" value="NZ_BMNR01000003.1"/>
</dbReference>
<keyword evidence="3" id="KW-0408">Iron</keyword>
<dbReference type="GO" id="GO:0046872">
    <property type="term" value="F:metal ion binding"/>
    <property type="evidence" value="ECO:0007669"/>
    <property type="project" value="UniProtKB-KW"/>
</dbReference>
<dbReference type="InterPro" id="IPR050954">
    <property type="entry name" value="ET_IronSulfur_Cluster-Binding"/>
</dbReference>
<sequence length="259" mass="28809">MGTNRINKDRRKFFQTSAALIGGTLAFSIIKPLELLAQSKNEVAKDEKTEQPLWGMGVDIEKCIGCGKCVEACKLENNVPREPFYFRTWIEQYTVKKDGDVKIESPNGGIGGLKQSVPDEDIFKSFMVPKLCNHCTDAPCVQACPVGATYISPDGVVLVDETYCIGCSYCIQACPYGARFMNPVTKVADKCTFCYHRISKGLEPACVEVCPTDARIFGNLRDKKSDLVAFMQKHPTEVLKRHLNTSPRVFYNGLSSEVR</sequence>
<evidence type="ECO:0000256" key="4">
    <source>
        <dbReference type="ARBA" id="ARBA00023014"/>
    </source>
</evidence>
<dbReference type="SUPFAM" id="SSF54862">
    <property type="entry name" value="4Fe-4S ferredoxins"/>
    <property type="match status" value="1"/>
</dbReference>
<dbReference type="Pfam" id="PF13247">
    <property type="entry name" value="Fer4_11"/>
    <property type="match status" value="1"/>
</dbReference>
<dbReference type="AlphaFoldDB" id="A0A8J3FGL1"/>
<evidence type="ECO:0000313" key="7">
    <source>
        <dbReference type="Proteomes" id="UP000612329"/>
    </source>
</evidence>
<dbReference type="PROSITE" id="PS51379">
    <property type="entry name" value="4FE4S_FER_2"/>
    <property type="match status" value="3"/>
</dbReference>
<evidence type="ECO:0000256" key="3">
    <source>
        <dbReference type="ARBA" id="ARBA00023004"/>
    </source>
</evidence>
<dbReference type="EMBL" id="BMNR01000003">
    <property type="protein sequence ID" value="GGK22529.1"/>
    <property type="molecule type" value="Genomic_DNA"/>
</dbReference>
<reference evidence="6" key="1">
    <citation type="journal article" date="2014" name="Int. J. Syst. Evol. Microbiol.">
        <title>Complete genome sequence of Corynebacterium casei LMG S-19264T (=DSM 44701T), isolated from a smear-ripened cheese.</title>
        <authorList>
            <consortium name="US DOE Joint Genome Institute (JGI-PGF)"/>
            <person name="Walter F."/>
            <person name="Albersmeier A."/>
            <person name="Kalinowski J."/>
            <person name="Ruckert C."/>
        </authorList>
    </citation>
    <scope>NUCLEOTIDE SEQUENCE</scope>
    <source>
        <strain evidence="6">JCM 12862</strain>
    </source>
</reference>
<evidence type="ECO:0000313" key="6">
    <source>
        <dbReference type="EMBL" id="GGK22529.1"/>
    </source>
</evidence>
<dbReference type="InterPro" id="IPR017896">
    <property type="entry name" value="4Fe4S_Fe-S-bd"/>
</dbReference>
<accession>A0A8J3FGL1</accession>
<dbReference type="Pfam" id="PF12797">
    <property type="entry name" value="Fer4_2"/>
    <property type="match status" value="1"/>
</dbReference>
<dbReference type="CDD" id="cd10551">
    <property type="entry name" value="PsrB"/>
    <property type="match status" value="1"/>
</dbReference>
<reference evidence="6" key="2">
    <citation type="submission" date="2020-09" db="EMBL/GenBank/DDBJ databases">
        <authorList>
            <person name="Sun Q."/>
            <person name="Ohkuma M."/>
        </authorList>
    </citation>
    <scope>NUCLEOTIDE SEQUENCE</scope>
    <source>
        <strain evidence="6">JCM 12862</strain>
    </source>
</reference>
<feature type="domain" description="4Fe-4S ferredoxin-type" evidence="5">
    <location>
        <begin position="123"/>
        <end position="154"/>
    </location>
</feature>
<keyword evidence="2" id="KW-0479">Metal-binding</keyword>
<proteinExistence type="predicted"/>
<dbReference type="PROSITE" id="PS00198">
    <property type="entry name" value="4FE4S_FER_1"/>
    <property type="match status" value="1"/>
</dbReference>
<evidence type="ECO:0000256" key="1">
    <source>
        <dbReference type="ARBA" id="ARBA00022485"/>
    </source>
</evidence>
<dbReference type="PANTHER" id="PTHR43177:SF3">
    <property type="entry name" value="PROTEIN NRFC HOMOLOG"/>
    <property type="match status" value="1"/>
</dbReference>
<name>A0A8J3FGL1_9FLAO</name>
<dbReference type="PANTHER" id="PTHR43177">
    <property type="entry name" value="PROTEIN NRFC"/>
    <property type="match status" value="1"/>
</dbReference>
<evidence type="ECO:0000256" key="2">
    <source>
        <dbReference type="ARBA" id="ARBA00022723"/>
    </source>
</evidence>
<gene>
    <name evidence="6" type="ORF">GCM10007962_15900</name>
</gene>
<keyword evidence="7" id="KW-1185">Reference proteome</keyword>
<feature type="domain" description="4Fe-4S ferredoxin-type" evidence="5">
    <location>
        <begin position="155"/>
        <end position="184"/>
    </location>
</feature>
<keyword evidence="4" id="KW-0411">Iron-sulfur</keyword>
<evidence type="ECO:0000259" key="5">
    <source>
        <dbReference type="PROSITE" id="PS51379"/>
    </source>
</evidence>
<feature type="domain" description="4Fe-4S ferredoxin-type" evidence="5">
    <location>
        <begin position="54"/>
        <end position="84"/>
    </location>
</feature>
<protein>
    <submittedName>
        <fullName evidence="6">4Fe-4S ferredoxin</fullName>
    </submittedName>
</protein>
<organism evidence="6 7">
    <name type="scientific">Yeosuana aromativorans</name>
    <dbReference type="NCBI Taxonomy" id="288019"/>
    <lineage>
        <taxon>Bacteria</taxon>
        <taxon>Pseudomonadati</taxon>
        <taxon>Bacteroidota</taxon>
        <taxon>Flavobacteriia</taxon>
        <taxon>Flavobacteriales</taxon>
        <taxon>Flavobacteriaceae</taxon>
        <taxon>Yeosuana</taxon>
    </lineage>
</organism>